<feature type="compositionally biased region" description="Polar residues" evidence="2">
    <location>
        <begin position="4716"/>
        <end position="4731"/>
    </location>
</feature>
<feature type="compositionally biased region" description="Polar residues" evidence="2">
    <location>
        <begin position="3861"/>
        <end position="3876"/>
    </location>
</feature>
<feature type="compositionally biased region" description="Polar residues" evidence="2">
    <location>
        <begin position="4906"/>
        <end position="4921"/>
    </location>
</feature>
<feature type="compositionally biased region" description="Polar residues" evidence="2">
    <location>
        <begin position="5381"/>
        <end position="5396"/>
    </location>
</feature>
<dbReference type="InterPro" id="IPR036465">
    <property type="entry name" value="vWFA_dom_sf"/>
</dbReference>
<feature type="compositionally biased region" description="Polar residues" evidence="2">
    <location>
        <begin position="4526"/>
        <end position="4541"/>
    </location>
</feature>
<feature type="region of interest" description="Disordered" evidence="2">
    <location>
        <begin position="5809"/>
        <end position="5831"/>
    </location>
</feature>
<feature type="region of interest" description="Disordered" evidence="2">
    <location>
        <begin position="2244"/>
        <end position="2265"/>
    </location>
</feature>
<feature type="region of interest" description="Disordered" evidence="2">
    <location>
        <begin position="344"/>
        <end position="365"/>
    </location>
</feature>
<feature type="region of interest" description="Disordered" evidence="2">
    <location>
        <begin position="3099"/>
        <end position="3120"/>
    </location>
</feature>
<keyword evidence="1" id="KW-0106">Calcium</keyword>
<dbReference type="Pfam" id="PF00353">
    <property type="entry name" value="HemolysinCabind"/>
    <property type="match status" value="3"/>
</dbReference>
<accession>A0A6F8U4L5</accession>
<feature type="region of interest" description="Disordered" evidence="2">
    <location>
        <begin position="2529"/>
        <end position="2550"/>
    </location>
</feature>
<feature type="region of interest" description="Disordered" evidence="2">
    <location>
        <begin position="5094"/>
        <end position="5115"/>
    </location>
</feature>
<dbReference type="InterPro" id="IPR013783">
    <property type="entry name" value="Ig-like_fold"/>
</dbReference>
<feature type="domain" description="VWFA" evidence="3">
    <location>
        <begin position="5939"/>
        <end position="6115"/>
    </location>
</feature>
<organism evidence="4 5">
    <name type="scientific">Halomonas hydrothermalis</name>
    <dbReference type="NCBI Taxonomy" id="115561"/>
    <lineage>
        <taxon>Bacteria</taxon>
        <taxon>Pseudomonadati</taxon>
        <taxon>Pseudomonadota</taxon>
        <taxon>Gammaproteobacteria</taxon>
        <taxon>Oceanospirillales</taxon>
        <taxon>Halomonadaceae</taxon>
        <taxon>Halomonas</taxon>
    </lineage>
</organism>
<feature type="region of interest" description="Disordered" evidence="2">
    <location>
        <begin position="4714"/>
        <end position="4735"/>
    </location>
</feature>
<sequence>MEISGTTSDVAEGETVTLVITDSEGNVINTTATVAADGSYTTTEDLSSLVDGEITVDASATDRNGNPVSDSDSGTLDATAGDLDVTLGDLSDDTAVEISGTTSDVAEGETVTLVITDSEGNVINTTATVAADGSYTTTEDLSSLVDGEITVDASATDRNGNPVSDSDSGTLDATAGDLDVTLGDLSDDTAVEISGTTSDVAEGETVTLVITDSEGNVINTTATVAADGSYTTTEDLSSLVDGEITVDASATDRNGNPVSDSDSGTLDATAGDLDVTLGDLSDDTAVEISGTTSDVAEGETVTLVITDSEGNVINTTATVAADGSYTTTEDLSSLVDGEITVDASATDRNGNPVSDSDSGTLDATAGDLDVTLGDLSDDTAVEISGTTSDVAEGETVTLVITDSEGNVINTTATVAADGSYTTTEDLSSLVDGEITVDASATDRNGNPVSDSDSGTLDATAGDLDVTLGDLSDDTAVEISGTTSDVAEGETVTLVITDSEGNVINTTATVAADGSYTTTEDLSSLVDGEITVDASATDRNGNPVSDSDSGTLDATAGDLDVTLGDLSDDTAVEISGTTSDVAEGETVTLVITDSEGNVINTTATVAADGSYTTTEDLSSLVDGEITVDASATDRNGNPVSDSDSGTLDATAGDLDVTLGDLSDDTAVEISGTTSDVAEGETVTLVITDSEGNVINTTATVAADGSYTTTEDLSSLVDGEITVDASATDRNGNPVSDSDSGTLDATAGDLDVTLGDLSDDTAVEISGTTSDVAEGETVTLVITDSEGNVINTTATVAADGSYTTTEDLSSLVDGEITVDASATDRNGNPVSDSDSGTLDATAGDLDVTLGDLSDDTAVEISGTTSDVAEGETVTLVITDSEGNVINTTATVAADGSYTTTEDLSSLVDGEITVDASATDRNGNPVSDSDSGTLDATAGDLDVTLGDLSDDTAVEISGTTSDVAEGETVTLVITDSEGNVINTTATVAADGSYTTTEDLSSLVDGEITVDASATDRNGNPVSDSDSGTLDATAGDLDVTLGDLSDDTAVEISGTTSDVAEGETVTLVITDSEGNVINTTATVAADGSYTTTEDLSSLVDGEITVDASATDRNGNPVSDSDSGTLDATAGDLDVTLGDLSDDTAVEISGTTSDVAEGETVTLVITDSEGNVINTTATVAADGSYTTTEDLSSLVDGEITVDASATDRNGNPVSDSDSGTLDATAGDLDVTLGDLSDDTAVEISGTTSDVAEGETVTLVITDSEGNVINTTATVAADGSYTTTEDLSSLVDGEITVDASATDRNGNPVSDSDSGTLDATAGDLDVTLGDLSDDTAVEISGTTSDVAEGETVTLVITDSEGNVINTTATVAADGSYTTTEDLSSLVDGEITVDASATDRNGNPVSDSDSGTLDATAGDLDVTLGDLSDDTAVEISGTTSDVAEGETVTLVITDSEGNVINTTATVAADGSYTTTEDLSSLVDGEITVDASATDRNGNPVSDSDSGTLDATAGDLDVTLGDLSDDTAVEISGTTSDVAEGETVTLVITDSEGNVINTTATVAADGSYTTTEDLSSLVDGEITVDASATDRNGNPVSDSDSGTLDATAGDLDVTLGDLSDDTAVEISGTTSDVAEGETVTLVITDSEGNVINTTATVAADGSYTTTEDLSSLVDGEITVDASATDRNGNPVSDSDSGTLDATAGDLDVTLGDLSDDTAVEISGTTSDVAEGETVTLVITDSEGNVINTTATVAADGSYTTTEDLSSLVDGEITVDASATDRNGNPVSDSDSGTLDATAGDLDVTLGDLSDDTAVEISGTTSDVAEGETVTLVITDSEGNVINTTATVAADGSYTTTEDLSSLVDGEITVDASATDRNGNPVSDSDSGTLDATAGDLDVTLGDLSDDTAVEISGTTSDVAEGETVTLVITDSEGNVINTTATVAADGSYTTTEDLSSLVDGEITVDASATDRNGNPVSDSDSGTLDATAGDLDVTLGDLSDDTAVEISGTTSDVAEGETVTLVITDSEGNVINTTATVAADGSYTTTEDLSSLVDGEITVDASATDRNGNPVSDSDSGTLDATAGDLDVTLGDLSDDTAVEISGTTSDVAEGETVTLVITDSEGNVINTTATVAADGSYTTTEDLSSLVDGEITVDASATDRNGNPVSDSDSGTLDATAGDLDVTLGDLSDDTAVEISGTTSDVAEGETVTLVITDSEGNVINTTATVAADGSYTTTEDLSSLVDGEITVDASATDRNGNPVSDSDSGTLDATAGDLDVTLGDLSDDTAVEISGTTSDVAEGETVTLVITDSEGNVINTTATVAADGSYTTTEDLSSLVDGEITVDASATDRNGNPVSDSDSGTLDATAGDLDVTLGDLSDDTAVEISGTTSDVAEGETVTLVITDSEGNVINTTATVAADGSYTTTEDLSSLVDGEITVDASATDRNGNPVSDSDSGTLDATAGDLDVTLGDLSDDTAVEISGTTSDVAEGETVTLVITDSEGNVINTTATVAADGSYTTTEDLSSLVDGEITVDASATDRNGNPVSDSDSGTLDATAGDLDVTLGDLSDDTAVEISGTTSDVAEGETVTLVITDSEGNVINTTATVAADGSYTTTEDLSSLVDGEITVDASATDRNGNPVSDSDSGTLDATAGDLDVTLGDLSDDTAVEISGTTSDVAEGETVTLVITDSEGNVINTTATVAADGSYTTTEDLSSLVDGEITVDASATDRNGNPVSDSDSGTLDATAGDLDVTLGDLSDDTAVEISGTTSDVAEGETVTLVITDSEGNVINTTATVAADGSYTTTEDLSSLVDGEITVDASATDRNGNPVSDSDSGTLDATAGDLDVTLGDLSDDTAVEISGTTSDVAEGETVTLVITDSEGNVINTTATVAADGSYTTTEDLSSLVDGEITVDASATDRNGNPVSDSDSGTLDATAGDLDVTLGDLSDDTAVEISGTTSDVAEGETVTLVITDSEGNVINTTATVAADGSYTTTEDLSSLVDGEITVDASATDRNGNPVSDSDSGTLDATAGDLDVTLGDLSDDTAVEISGTTSDVAEGETVTLVITDSEGNVINTTATVAADGSYTTTEDLSSLVDGEITVDASATDRNGNPVSDSDSGTLDATAGDLDVTLGDLSDDTAVEISGTTSDVAEGETVTLVITDSEGNVINTTATVAADGSYTTTEDLSSLVDGEITVDASATDRNGNPVSDSDSGTLDATAGDLDVTLGDLSDDTAVEISGTTSDVAEGETVTLVITDSEGNVINTTATVAADGSYTTTEDLSSLVDGEITVDASATDRNGNPVSDSDSGTLDATAGDLDVTLGDLSDDTAVEISGTTSDVAEGETVTLVITDSEGNVINTTATVAADGSYTTTEDLSSLVDGEITVDASATDRNGNPVSDSDSGTLDATAGDLDVTLGDLSDDTAVEISGTTSDVAEGETVTLVITDSEGNVINTTATVAADGSYTTTEDLSSLVDGEITVDASATDRNGNPVSDSDSGTLDATAGDLDVTLGDLSDDTAVEISGTTSDVAEGETVTLVITDSEGNVINTTATVAADGSYTTTEDLSSLVDGEITVDASATDRNGNPVSDSDSGTLDATAGDLDVTLGDLSDDTAVEISGTTSDVAEGETVTLVITDSEGNVINTTATVAADGSYTTTEDLSSLVDGEITVDASATDRNGNPVSDSDSGTLDATAGDLDVTLGDLSDDTAVEISGTTSDVAEGETVTLVITDSEGNVINTTATVAADGSYTTTEDLSSLVDGEITVDASATDRNGNPVSDSDSGTLDATAGDLDVTLGDLSDDTAVEISGTTSDVAEGETVTLVITDSEGNVINTTATVAADGSYTTTEDLSSLVDGEITVDASATDRNGNPVSDSDSGTLDATAGDLDVTLGDLSDDTAVEISGTTSDVAEGETVTLVITDSEGNVINTTATVAADGSYTTTEDLSSLVDGEITVDASATDRNGNPVSDSDSGTLDATAGDLDVTLGDLSDDTAVEISGTTSDVAEGETVTLVITDSEGNVINTTATVAADGSYTTTEDLSSLVDGEITVDASATDRNGNPVSDSDSGTLDATAGDLDVTLGDLSDDTAVEISGTTSDVAEGETVTLVITDSEGNVINTTATVAADGSYTTTEDLSSLVDGEITVDASATDRNGNPVSDSDSGTLDATAGDLDVTLGDLSDDTAVEISGTTSDVAEGETVTLVITDSEGNVINTTATVAADGSYTTTEDLSSLVDGEITVDASATDRNGNPVSDSDSGTLDATAGDLDVTLGDLSDDTAVEISGTTSDVAEGETVTLVITDSEGNVINTTATVAADGSYTTTEDLSSLVDGEITVDASATDRNGNPVSDSDSGTLDATAGDLDVTLGDLSDDTAVEISGTTSDVAEGETVTLVITDSEGNVINTTATVAADGSYTTTEDLSSLVDGEITVDASATDRNGNPVSDSDSGTLDATAGDLDVTLGDLSDDTAVEISGTTSDVAEGETVTLVITDSEGNVINTTATVAADGSYTTTEDLSSLVDGEITVDASATDRNGNPVSDSDSGTLDATAGDLDVTLGDLSDDTAVEISGTTSDVAEGETVTLVITDSEGNVINTTATVAADGSYTTTEDLSSLVDGEITVDASATDRNGNPVSDSDSGTLDATAGDLDVTLGDLSDDTAVEISGTTSDVAEGETVTLVITDSEGNVINTTATVAADGSYTTTEDLSSLVDGEITVDASATDRNGNPVSDSDSGTLDATAGDLDVTLGDLSDDTAVEISGTTSDVAEGETVTLVITDSEGNVINTTATVAADGSYTTTEDLSSLVDGEITVDASATDRNGNPVSDSDSGTLDATAGDLDVTLGDLSDDTAVEISGTTSDVAEGETVTLVITDSEGNVINTTATVAADGSYTTTEDLSSLVDGEITVDASATDRNGNPVSDSDSGTLDATAGDLDVTLGDLSDDTAVEISGTTSDVAEGETVTLVITDSEGNVINTTATVAADGSYTTTEDLSSLVDGEITVDASATDRNGNPVSDSDSGTLDATAGDLDVTLGDLSDDTAVEISGTTSDVAEGETVTLVITDSEGNVINTTATVAADGSYTTTEDLSSLVDGEITVDASATDRNGNPVSDSDSGTLDATAGDLDVTLGDLSDDTAVEISGTTSDVAEGETVTLVITDSEGNVINTTATVAADGSYTTTEDLSSLVDGEITVDASATDRNGNPVSDSDSGTLDATAGDLDVTLGDLSDDTAVEISGTTSDVAEGETVTLVITDSEGNVINTTATVAADGSYTTTEDLSSLVDGEITVDASATDRNGNPVSDSDSGTLDATAGDLDVTLGDLSDDTAVEISGTTSDVAEGETVTLVITDSEGNVINTTATVAADGSYTTTEDLSSLVDGEITVDASATDRNGNPVSDSDSGTLDATAGDLDVTLGDLSDDTAVEISGTTSDVAEGETVTLVITDSEGNVINTTATVAADGSYTTTEDLSSLVDGEITVDASATDRNGNPVSDSDSGTLDATAGDLDVTLGDLSDDTAVEISGTTSDVAEGETVTLVITDSEGNVINTTATVAADGSYTTTEDLSSLVDGEITVDASATDRNGNPVSDSDSGTLDATAGDLDVTLGDLSDDTAVEISGTTSDVAEGETVTLVITDSEGNVINTTATVAADGSYTTTEDLSSLVDGEITVDASATDRNGNPVSDSDSGMLDVTPPAVTVALQGAGDDDVYNIDEIAAGEPNSVEALVTFQAGTKVGDTLVVKDAGGNTLTTVVLDQEDINNGVTVWVAVSEGATNVSVSATVTDPAGNSDSDDDSKDVANVAPEATITIDALFGGDDFLSNSESNEGHSISGSVGGDAEAGDTVEVTVGGETYTTQVNPDGSSWVVNVSSDKVAGLSSGDVTAKVVGNDQFGNAYEAETDRPFEVQPPASLNVGGNGDNTIESGGGDDVIIGDRGGKVTIVDPATNYNISLIVDTSGSMGNSSGTPGLDRMELTKQALVNLANQLKDHEGTINVQLVPFSTHASSPVTVQGLNASNVNQLISAIDALSAGGGTNYQAAFEQSVAWFNAQDGQQTSAEFEKLTYFLTDGDPSFDYRTGNGNVSGPGDATSYSVLQNSVNAFKPLAELSQVEGIGIGSDVNQDYLQFFTTTGESVGQESKSVSGFWAYGWIDGNYGLYNWGAGTVTDQAGDVNIVNNAEDLAAALEGSSEFDELEPLGADVITGGQGDDIIFGDTVNTDHLEWTNQDTGDVFTAGSHDGLGYQGLREFLKWEVHNGTMPNDDQILDYVRENWESLIDTVRTDGGSNTIDGGAGDDILIGGSANDTLIGGEGNDLLFGGLGADTFKWELNDQGTVDSPAIDTVMDFNASEGDKLDIGELLDYENGDSLDAYIVAEEDSGDTVLYVNSEGGLAGDKENADQVIRLEGKSFSDFGGGGSQDVILHMIQNGKLDIE</sequence>
<feature type="region of interest" description="Disordered" evidence="2">
    <location>
        <begin position="3574"/>
        <end position="3595"/>
    </location>
</feature>
<feature type="compositionally biased region" description="Polar residues" evidence="2">
    <location>
        <begin position="5096"/>
        <end position="5111"/>
    </location>
</feature>
<dbReference type="InterPro" id="IPR011049">
    <property type="entry name" value="Serralysin-like_metalloprot_C"/>
</dbReference>
<name>A0A6F8U4L5_9GAMM</name>
<feature type="compositionally biased region" description="Polar residues" evidence="2">
    <location>
        <begin position="61"/>
        <end position="76"/>
    </location>
</feature>
<dbReference type="InterPro" id="IPR001343">
    <property type="entry name" value="Hemolysn_Ca-bd"/>
</dbReference>
<evidence type="ECO:0000313" key="4">
    <source>
        <dbReference type="EMBL" id="BCB08607.1"/>
    </source>
</evidence>
<feature type="compositionally biased region" description="Polar residues" evidence="2">
    <location>
        <begin position="1486"/>
        <end position="1501"/>
    </location>
</feature>
<feature type="region of interest" description="Disordered" evidence="2">
    <location>
        <begin position="914"/>
        <end position="935"/>
    </location>
</feature>
<feature type="region of interest" description="Disordered" evidence="2">
    <location>
        <begin position="5379"/>
        <end position="5400"/>
    </location>
</feature>
<feature type="region of interest" description="Disordered" evidence="2">
    <location>
        <begin position="1864"/>
        <end position="1885"/>
    </location>
</feature>
<dbReference type="PROSITE" id="PS50234">
    <property type="entry name" value="VWFA"/>
    <property type="match status" value="1"/>
</dbReference>
<keyword evidence="5" id="KW-1185">Reference proteome</keyword>
<feature type="region of interest" description="Disordered" evidence="2">
    <location>
        <begin position="2909"/>
        <end position="2930"/>
    </location>
</feature>
<dbReference type="NCBIfam" id="NF033510">
    <property type="entry name" value="Ca_tandemer"/>
    <property type="match status" value="61"/>
</dbReference>
<feature type="region of interest" description="Disordered" evidence="2">
    <location>
        <begin position="59"/>
        <end position="79"/>
    </location>
</feature>
<feature type="region of interest" description="Disordered" evidence="2">
    <location>
        <begin position="3859"/>
        <end position="3880"/>
    </location>
</feature>
<feature type="region of interest" description="Disordered" evidence="2">
    <location>
        <begin position="4239"/>
        <end position="4260"/>
    </location>
</feature>
<dbReference type="SUPFAM" id="SSF53300">
    <property type="entry name" value="vWA-like"/>
    <property type="match status" value="1"/>
</dbReference>
<feature type="compositionally biased region" description="Polar residues" evidence="2">
    <location>
        <begin position="916"/>
        <end position="931"/>
    </location>
</feature>
<feature type="region of interest" description="Disordered" evidence="2">
    <location>
        <begin position="629"/>
        <end position="650"/>
    </location>
</feature>
<feature type="compositionally biased region" description="Polar residues" evidence="2">
    <location>
        <begin position="5810"/>
        <end position="5823"/>
    </location>
</feature>
<protein>
    <submittedName>
        <fullName evidence="4">Adhesin</fullName>
    </submittedName>
</protein>
<feature type="compositionally biased region" description="Polar residues" evidence="2">
    <location>
        <begin position="3576"/>
        <end position="3591"/>
    </location>
</feature>
<evidence type="ECO:0000256" key="2">
    <source>
        <dbReference type="SAM" id="MobiDB-lite"/>
    </source>
</evidence>
<feature type="region of interest" description="Disordered" evidence="2">
    <location>
        <begin position="1199"/>
        <end position="1220"/>
    </location>
</feature>
<feature type="region of interest" description="Disordered" evidence="2">
    <location>
        <begin position="1294"/>
        <end position="1314"/>
    </location>
</feature>
<feature type="region of interest" description="Disordered" evidence="2">
    <location>
        <begin position="4904"/>
        <end position="4924"/>
    </location>
</feature>
<feature type="compositionally biased region" description="Polar residues" evidence="2">
    <location>
        <begin position="4241"/>
        <end position="4256"/>
    </location>
</feature>
<feature type="region of interest" description="Disordered" evidence="2">
    <location>
        <begin position="4524"/>
        <end position="4545"/>
    </location>
</feature>
<reference evidence="4 5" key="1">
    <citation type="submission" date="2020-03" db="EMBL/GenBank/DDBJ databases">
        <title>Complete Genome Sequence of Halomonas hydrothermalis Strain Slthf2, Halophilic Bacterium Isolated from Deep-Sea Hydrothermal-Vent Environments.</title>
        <authorList>
            <person name="Takeyama N."/>
            <person name="Huang M."/>
            <person name="Sato K."/>
            <person name="Galipon J."/>
            <person name="Arakawa K."/>
        </authorList>
    </citation>
    <scope>NUCLEOTIDE SEQUENCE [LARGE SCALE GENOMIC DNA]</scope>
    <source>
        <strain evidence="4 5">Slthf2</strain>
    </source>
</reference>
<feature type="compositionally biased region" description="Polar residues" evidence="2">
    <location>
        <begin position="1296"/>
        <end position="1311"/>
    </location>
</feature>
<feature type="compositionally biased region" description="Polar residues" evidence="2">
    <location>
        <begin position="2721"/>
        <end position="2736"/>
    </location>
</feature>
<feature type="compositionally biased region" description="Polar residues" evidence="2">
    <location>
        <begin position="2246"/>
        <end position="2261"/>
    </location>
</feature>
<dbReference type="SMART" id="SM00327">
    <property type="entry name" value="VWA"/>
    <property type="match status" value="1"/>
</dbReference>
<dbReference type="SUPFAM" id="SSF51120">
    <property type="entry name" value="beta-Roll"/>
    <property type="match status" value="1"/>
</dbReference>
<feature type="compositionally biased region" description="Polar residues" evidence="2">
    <location>
        <begin position="2531"/>
        <end position="2546"/>
    </location>
</feature>
<feature type="compositionally biased region" description="Polar residues" evidence="2">
    <location>
        <begin position="631"/>
        <end position="646"/>
    </location>
</feature>
<dbReference type="Pfam" id="PF13519">
    <property type="entry name" value="VWA_2"/>
    <property type="match status" value="1"/>
</dbReference>
<feature type="region of interest" description="Disordered" evidence="2">
    <location>
        <begin position="1484"/>
        <end position="1505"/>
    </location>
</feature>
<evidence type="ECO:0000256" key="1">
    <source>
        <dbReference type="ARBA" id="ARBA00022837"/>
    </source>
</evidence>
<dbReference type="PROSITE" id="PS00330">
    <property type="entry name" value="HEMOLYSIN_CALCIUM"/>
    <property type="match status" value="1"/>
</dbReference>
<evidence type="ECO:0000313" key="5">
    <source>
        <dbReference type="Proteomes" id="UP000502259"/>
    </source>
</evidence>
<gene>
    <name evidence="4" type="primary">siiEA</name>
    <name evidence="4" type="ORF">HHSLTHF2_24970</name>
</gene>
<feature type="compositionally biased region" description="Polar residues" evidence="2">
    <location>
        <begin position="2911"/>
        <end position="2926"/>
    </location>
</feature>
<dbReference type="GO" id="GO:0005509">
    <property type="term" value="F:calcium ion binding"/>
    <property type="evidence" value="ECO:0007669"/>
    <property type="project" value="InterPro"/>
</dbReference>
<feature type="compositionally biased region" description="Polar residues" evidence="2">
    <location>
        <begin position="1201"/>
        <end position="1216"/>
    </location>
</feature>
<feature type="compositionally biased region" description="Polar residues" evidence="2">
    <location>
        <begin position="3101"/>
        <end position="3116"/>
    </location>
</feature>
<feature type="region of interest" description="Disordered" evidence="2">
    <location>
        <begin position="3289"/>
        <end position="3310"/>
    </location>
</feature>
<dbReference type="EMBL" id="AP022843">
    <property type="protein sequence ID" value="BCB08607.1"/>
    <property type="molecule type" value="Genomic_DNA"/>
</dbReference>
<dbReference type="InterPro" id="IPR002035">
    <property type="entry name" value="VWF_A"/>
</dbReference>
<dbReference type="Proteomes" id="UP000502259">
    <property type="component" value="Chromosome"/>
</dbReference>
<dbReference type="PRINTS" id="PR00313">
    <property type="entry name" value="CABNDNGRPT"/>
</dbReference>
<feature type="region of interest" description="Disordered" evidence="2">
    <location>
        <begin position="2719"/>
        <end position="2740"/>
    </location>
</feature>
<feature type="compositionally biased region" description="Polar residues" evidence="2">
    <location>
        <begin position="3291"/>
        <end position="3306"/>
    </location>
</feature>
<evidence type="ECO:0000259" key="3">
    <source>
        <dbReference type="PROSITE" id="PS50234"/>
    </source>
</evidence>
<dbReference type="CDD" id="cd00198">
    <property type="entry name" value="vWFA"/>
    <property type="match status" value="1"/>
</dbReference>
<feature type="compositionally biased region" description="Polar residues" evidence="2">
    <location>
        <begin position="1866"/>
        <end position="1881"/>
    </location>
</feature>
<dbReference type="InterPro" id="IPR018511">
    <property type="entry name" value="Hemolysin-typ_Ca-bd_CS"/>
</dbReference>
<feature type="compositionally biased region" description="Polar residues" evidence="2">
    <location>
        <begin position="346"/>
        <end position="361"/>
    </location>
</feature>
<dbReference type="Gene3D" id="2.60.40.10">
    <property type="entry name" value="Immunoglobulins"/>
    <property type="match status" value="61"/>
</dbReference>
<proteinExistence type="predicted"/>